<dbReference type="InterPro" id="IPR050564">
    <property type="entry name" value="F420-G6PD/mer"/>
</dbReference>
<evidence type="ECO:0000313" key="4">
    <source>
        <dbReference type="Proteomes" id="UP000579153"/>
    </source>
</evidence>
<keyword evidence="3" id="KW-0503">Monooxygenase</keyword>
<dbReference type="Gene3D" id="3.20.20.30">
    <property type="entry name" value="Luciferase-like domain"/>
    <property type="match status" value="1"/>
</dbReference>
<dbReference type="InterPro" id="IPR011251">
    <property type="entry name" value="Luciferase-like_dom"/>
</dbReference>
<gene>
    <name evidence="3" type="ORF">HD596_010277</name>
</gene>
<keyword evidence="4" id="KW-1185">Reference proteome</keyword>
<dbReference type="PANTHER" id="PTHR43244">
    <property type="match status" value="1"/>
</dbReference>
<dbReference type="EMBL" id="JACHMB010000001">
    <property type="protein sequence ID" value="MBB5783521.1"/>
    <property type="molecule type" value="Genomic_DNA"/>
</dbReference>
<feature type="domain" description="Luciferase-like" evidence="2">
    <location>
        <begin position="22"/>
        <end position="236"/>
    </location>
</feature>
<dbReference type="GO" id="GO:0016705">
    <property type="term" value="F:oxidoreductase activity, acting on paired donors, with incorporation or reduction of molecular oxygen"/>
    <property type="evidence" value="ECO:0007669"/>
    <property type="project" value="InterPro"/>
</dbReference>
<dbReference type="CDD" id="cd01097">
    <property type="entry name" value="Tetrahydromethanopterin_reductase"/>
    <property type="match status" value="1"/>
</dbReference>
<evidence type="ECO:0000259" key="2">
    <source>
        <dbReference type="Pfam" id="PF00296"/>
    </source>
</evidence>
<dbReference type="InterPro" id="IPR036661">
    <property type="entry name" value="Luciferase-like_sf"/>
</dbReference>
<protein>
    <submittedName>
        <fullName evidence="3">Alkanesulfonate monooxygenase SsuD/methylene tetrahydromethanopterin reductase-like flavin-dependent oxidoreductase (Luciferase family)</fullName>
    </submittedName>
</protein>
<dbReference type="PANTHER" id="PTHR43244:SF1">
    <property type="entry name" value="5,10-METHYLENETETRAHYDROMETHANOPTERIN REDUCTASE"/>
    <property type="match status" value="1"/>
</dbReference>
<dbReference type="AlphaFoldDB" id="A0A7W9LH12"/>
<dbReference type="Proteomes" id="UP000579153">
    <property type="component" value="Unassembled WGS sequence"/>
</dbReference>
<evidence type="ECO:0000313" key="3">
    <source>
        <dbReference type="EMBL" id="MBB5783521.1"/>
    </source>
</evidence>
<evidence type="ECO:0000256" key="1">
    <source>
        <dbReference type="ARBA" id="ARBA00023002"/>
    </source>
</evidence>
<reference evidence="3 4" key="1">
    <citation type="submission" date="2020-08" db="EMBL/GenBank/DDBJ databases">
        <title>Sequencing the genomes of 1000 actinobacteria strains.</title>
        <authorList>
            <person name="Klenk H.-P."/>
        </authorList>
    </citation>
    <scope>NUCLEOTIDE SEQUENCE [LARGE SCALE GENOMIC DNA]</scope>
    <source>
        <strain evidence="3 4">DSM 45507</strain>
    </source>
</reference>
<accession>A0A7W9LH12</accession>
<name>A0A7W9LH12_9ACTN</name>
<comment type="caution">
    <text evidence="3">The sequence shown here is derived from an EMBL/GenBank/DDBJ whole genome shotgun (WGS) entry which is preliminary data.</text>
</comment>
<sequence length="314" mass="33333">MKFEPKGRTLSGHDVIFGFGAHSGVDEAPDLLRMAQQADRDGLDLLSLSDHPYIGRRLDAYAALGFILGRTQHIAGLVNVTNLPTRPAPMLARTVTSLSALSQGRVVLGMGAGGLWDRIADMGVPRLSPGAAVDAFEEAIVLVKKLSGGGPPVTYEGRHYQVHQIEPAPVAGPAVWTGSNGAKSLAATGRVADGWLPGHAADWLSERYRTSRPIIDEAAAAVGRDPREIRTIYNFPGRITDRPLPATRDGDGRWIGGSVSQWIEELTGAVLEHDASGFILFSAEQGAADLVTLGRWAAEIVPAVREAIKGSRGA</sequence>
<dbReference type="Pfam" id="PF00296">
    <property type="entry name" value="Bac_luciferase"/>
    <property type="match status" value="1"/>
</dbReference>
<dbReference type="SUPFAM" id="SSF51679">
    <property type="entry name" value="Bacterial luciferase-like"/>
    <property type="match status" value="1"/>
</dbReference>
<proteinExistence type="predicted"/>
<organism evidence="3 4">
    <name type="scientific">Nonomuraea jabiensis</name>
    <dbReference type="NCBI Taxonomy" id="882448"/>
    <lineage>
        <taxon>Bacteria</taxon>
        <taxon>Bacillati</taxon>
        <taxon>Actinomycetota</taxon>
        <taxon>Actinomycetes</taxon>
        <taxon>Streptosporangiales</taxon>
        <taxon>Streptosporangiaceae</taxon>
        <taxon>Nonomuraea</taxon>
    </lineage>
</organism>
<dbReference type="RefSeq" id="WP_246555439.1">
    <property type="nucleotide sequence ID" value="NZ_JACHMB010000001.1"/>
</dbReference>
<keyword evidence="1" id="KW-0560">Oxidoreductase</keyword>
<dbReference type="GO" id="GO:0004497">
    <property type="term" value="F:monooxygenase activity"/>
    <property type="evidence" value="ECO:0007669"/>
    <property type="project" value="UniProtKB-KW"/>
</dbReference>